<dbReference type="AlphaFoldDB" id="A0A9X7M225"/>
<dbReference type="InterPro" id="IPR036390">
    <property type="entry name" value="WH_DNA-bd_sf"/>
</dbReference>
<dbReference type="EMBL" id="CP031778">
    <property type="protein sequence ID" value="QDZ77166.1"/>
    <property type="molecule type" value="Genomic_DNA"/>
</dbReference>
<sequence>MSSKLKRAVIKEELVILTGDFKKAILLNQLIYWSERVKDYDQFITEEKKRARMAMNIEEKKRAELLKEIKLSHGWIYKTAEDLSSETMLNMSKSSIGRHLEHLLDKGWLERRKNPHWKGDNTYQYRVDILNIQKDLFQLGYFLEGYKFNLIEFQNETPVFHNKTSESDFEIECSKMKPPISKSNNQFQNRTTLPEITTEIIPEIISENYNSSSNIDNILNIVGSLNLKNEEDEYIDQISNLFYKSLVSKLYDKKVFTKKEQLIDILKTLQKKNVRIGTIKQIDTSINEFLNEVYKREYSSEQIIAPTKFFAGRLEMIINREDTLEAARMFIRENKETYTKNILFYNWLEQ</sequence>
<accession>A0A9X7M225</accession>
<dbReference type="RefSeq" id="WP_209006463.1">
    <property type="nucleotide sequence ID" value="NZ_CP031778.1"/>
</dbReference>
<name>A0A9X7M225_BACCE</name>
<organism evidence="1 2">
    <name type="scientific">Bacillus cereus</name>
    <dbReference type="NCBI Taxonomy" id="1396"/>
    <lineage>
        <taxon>Bacteria</taxon>
        <taxon>Bacillati</taxon>
        <taxon>Bacillota</taxon>
        <taxon>Bacilli</taxon>
        <taxon>Bacillales</taxon>
        <taxon>Bacillaceae</taxon>
        <taxon>Bacillus</taxon>
        <taxon>Bacillus cereus group</taxon>
    </lineage>
</organism>
<proteinExistence type="predicted"/>
<dbReference type="SUPFAM" id="SSF46785">
    <property type="entry name" value="Winged helix' DNA-binding domain"/>
    <property type="match status" value="1"/>
</dbReference>
<dbReference type="Proteomes" id="UP000321735">
    <property type="component" value="Chromosome"/>
</dbReference>
<protein>
    <submittedName>
        <fullName evidence="1">MarR family transcriptional regulator</fullName>
    </submittedName>
</protein>
<reference evidence="1 2" key="1">
    <citation type="journal article" date="2019" name="Ecotoxicol. Environ. Saf.">
        <title>Microbial characterization of heavy metal resistant bacterial strains isolated from an electroplating wastewater treatment plant.</title>
        <authorList>
            <person name="Cai X."/>
            <person name="Zheng X."/>
            <person name="Zhang D."/>
            <person name="Iqbal W."/>
            <person name="Liu C."/>
            <person name="Yang B."/>
            <person name="Zhao X."/>
            <person name="Lu X."/>
            <person name="Mao Y."/>
        </authorList>
    </citation>
    <scope>NUCLEOTIDE SEQUENCE [LARGE SCALE GENOMIC DNA]</scope>
    <source>
        <strain evidence="1 2">Co1-1</strain>
    </source>
</reference>
<gene>
    <name evidence="1" type="ORF">D0437_31090</name>
</gene>
<dbReference type="InterPro" id="IPR036388">
    <property type="entry name" value="WH-like_DNA-bd_sf"/>
</dbReference>
<evidence type="ECO:0000313" key="1">
    <source>
        <dbReference type="EMBL" id="QDZ77166.1"/>
    </source>
</evidence>
<dbReference type="Gene3D" id="1.10.10.10">
    <property type="entry name" value="Winged helix-like DNA-binding domain superfamily/Winged helix DNA-binding domain"/>
    <property type="match status" value="1"/>
</dbReference>
<evidence type="ECO:0000313" key="2">
    <source>
        <dbReference type="Proteomes" id="UP000321735"/>
    </source>
</evidence>